<evidence type="ECO:0000313" key="10">
    <source>
        <dbReference type="EMBL" id="RKX71444.1"/>
    </source>
</evidence>
<dbReference type="SUPFAM" id="SSF52540">
    <property type="entry name" value="P-loop containing nucleoside triphosphate hydrolases"/>
    <property type="match status" value="1"/>
</dbReference>
<dbReference type="InterPro" id="IPR003593">
    <property type="entry name" value="AAA+_ATPase"/>
</dbReference>
<keyword evidence="5" id="KW-0547">Nucleotide-binding</keyword>
<dbReference type="CDD" id="cd03230">
    <property type="entry name" value="ABC_DR_subfamily_A"/>
    <property type="match status" value="1"/>
</dbReference>
<dbReference type="Proteomes" id="UP000271125">
    <property type="component" value="Unassembled WGS sequence"/>
</dbReference>
<feature type="domain" description="ABC transporter" evidence="9">
    <location>
        <begin position="5"/>
        <end position="230"/>
    </location>
</feature>
<dbReference type="GO" id="GO:0005886">
    <property type="term" value="C:plasma membrane"/>
    <property type="evidence" value="ECO:0007669"/>
    <property type="project" value="UniProtKB-SubCell"/>
</dbReference>
<keyword evidence="8" id="KW-0472">Membrane</keyword>
<evidence type="ECO:0000256" key="8">
    <source>
        <dbReference type="ARBA" id="ARBA00023136"/>
    </source>
</evidence>
<dbReference type="InterPro" id="IPR017871">
    <property type="entry name" value="ABC_transporter-like_CS"/>
</dbReference>
<keyword evidence="7" id="KW-1278">Translocase</keyword>
<name>A0A660SKY1_UNCT6</name>
<protein>
    <submittedName>
        <fullName evidence="10">ABC transporter ATP-binding protein</fullName>
    </submittedName>
</protein>
<dbReference type="InterPro" id="IPR050763">
    <property type="entry name" value="ABC_transporter_ATP-binding"/>
</dbReference>
<accession>A0A660SKY1</accession>
<evidence type="ECO:0000256" key="5">
    <source>
        <dbReference type="ARBA" id="ARBA00022741"/>
    </source>
</evidence>
<dbReference type="GO" id="GO:0005524">
    <property type="term" value="F:ATP binding"/>
    <property type="evidence" value="ECO:0007669"/>
    <property type="project" value="UniProtKB-KW"/>
</dbReference>
<dbReference type="Pfam" id="PF00005">
    <property type="entry name" value="ABC_tran"/>
    <property type="match status" value="1"/>
</dbReference>
<proteinExistence type="inferred from homology"/>
<evidence type="ECO:0000256" key="6">
    <source>
        <dbReference type="ARBA" id="ARBA00022840"/>
    </source>
</evidence>
<dbReference type="InterPro" id="IPR027417">
    <property type="entry name" value="P-loop_NTPase"/>
</dbReference>
<keyword evidence="4" id="KW-1003">Cell membrane</keyword>
<dbReference type="AlphaFoldDB" id="A0A660SKY1"/>
<keyword evidence="3" id="KW-0813">Transport</keyword>
<dbReference type="PANTHER" id="PTHR42711:SF5">
    <property type="entry name" value="ABC TRANSPORTER ATP-BINDING PROTEIN NATA"/>
    <property type="match status" value="1"/>
</dbReference>
<reference evidence="10 11" key="1">
    <citation type="submission" date="2018-06" db="EMBL/GenBank/DDBJ databases">
        <title>Extensive metabolic versatility and redundancy in microbially diverse, dynamic hydrothermal sediments.</title>
        <authorList>
            <person name="Dombrowski N."/>
            <person name="Teske A."/>
            <person name="Baker B.J."/>
        </authorList>
    </citation>
    <scope>NUCLEOTIDE SEQUENCE [LARGE SCALE GENOMIC DNA]</scope>
    <source>
        <strain evidence="10">B10_G13</strain>
    </source>
</reference>
<evidence type="ECO:0000256" key="3">
    <source>
        <dbReference type="ARBA" id="ARBA00022448"/>
    </source>
</evidence>
<gene>
    <name evidence="10" type="ORF">DRP43_02465</name>
</gene>
<keyword evidence="6 10" id="KW-0067">ATP-binding</keyword>
<comment type="similarity">
    <text evidence="2">Belongs to the ABC transporter superfamily.</text>
</comment>
<dbReference type="PANTHER" id="PTHR42711">
    <property type="entry name" value="ABC TRANSPORTER ATP-BINDING PROTEIN"/>
    <property type="match status" value="1"/>
</dbReference>
<sequence>MPNIIEVNNLHKSYGKLKAVDGISFDVKRGEIFGIVGPNGAGKTTTIECIEGLRNFDRGEISVLNLNLIKDRIDLRNRVGMQLQESSLPARLKVWEIIDLYASFYNKSINQKGLLEKFGLVEKKNNYFSKLSGGQKQRLFIILALLNDPDVIFLDEITTGLDPQARRAMWEIMLGIKNSGKTILLTTHFMEEAEYLCDRVAIIDNGHIIALDTTENLIKNLNGYVQISFLVKEDFDIKILESLNGITNTKITDNKVIIHGDGKNILLDVVNRLSESKIDFTNLNMKQPNLEDVFLELTGHEMRD</sequence>
<dbReference type="InterPro" id="IPR003439">
    <property type="entry name" value="ABC_transporter-like_ATP-bd"/>
</dbReference>
<evidence type="ECO:0000256" key="1">
    <source>
        <dbReference type="ARBA" id="ARBA00004236"/>
    </source>
</evidence>
<dbReference type="SMART" id="SM00382">
    <property type="entry name" value="AAA"/>
    <property type="match status" value="1"/>
</dbReference>
<organism evidence="10 11">
    <name type="scientific">candidate division TA06 bacterium</name>
    <dbReference type="NCBI Taxonomy" id="2250710"/>
    <lineage>
        <taxon>Bacteria</taxon>
        <taxon>Bacteria division TA06</taxon>
    </lineage>
</organism>
<evidence type="ECO:0000256" key="2">
    <source>
        <dbReference type="ARBA" id="ARBA00005417"/>
    </source>
</evidence>
<comment type="subcellular location">
    <subcellularLocation>
        <location evidence="1">Cell membrane</location>
    </subcellularLocation>
</comment>
<dbReference type="GO" id="GO:0016887">
    <property type="term" value="F:ATP hydrolysis activity"/>
    <property type="evidence" value="ECO:0007669"/>
    <property type="project" value="InterPro"/>
</dbReference>
<dbReference type="Gene3D" id="3.40.50.300">
    <property type="entry name" value="P-loop containing nucleotide triphosphate hydrolases"/>
    <property type="match status" value="1"/>
</dbReference>
<evidence type="ECO:0000256" key="7">
    <source>
        <dbReference type="ARBA" id="ARBA00022967"/>
    </source>
</evidence>
<dbReference type="PROSITE" id="PS00211">
    <property type="entry name" value="ABC_TRANSPORTER_1"/>
    <property type="match status" value="1"/>
</dbReference>
<dbReference type="PROSITE" id="PS50893">
    <property type="entry name" value="ABC_TRANSPORTER_2"/>
    <property type="match status" value="1"/>
</dbReference>
<dbReference type="EMBL" id="QNBD01000090">
    <property type="protein sequence ID" value="RKX71444.1"/>
    <property type="molecule type" value="Genomic_DNA"/>
</dbReference>
<evidence type="ECO:0000313" key="11">
    <source>
        <dbReference type="Proteomes" id="UP000271125"/>
    </source>
</evidence>
<dbReference type="FunFam" id="3.40.50.300:FF:000589">
    <property type="entry name" value="ABC transporter, ATP-binding subunit"/>
    <property type="match status" value="1"/>
</dbReference>
<evidence type="ECO:0000256" key="4">
    <source>
        <dbReference type="ARBA" id="ARBA00022475"/>
    </source>
</evidence>
<evidence type="ECO:0000259" key="9">
    <source>
        <dbReference type="PROSITE" id="PS50893"/>
    </source>
</evidence>
<comment type="caution">
    <text evidence="10">The sequence shown here is derived from an EMBL/GenBank/DDBJ whole genome shotgun (WGS) entry which is preliminary data.</text>
</comment>